<feature type="compositionally biased region" description="Basic and acidic residues" evidence="1">
    <location>
        <begin position="50"/>
        <end position="66"/>
    </location>
</feature>
<protein>
    <submittedName>
        <fullName evidence="2">Uncharacterized protein</fullName>
    </submittedName>
</protein>
<evidence type="ECO:0000313" key="3">
    <source>
        <dbReference type="Proteomes" id="UP000604825"/>
    </source>
</evidence>
<dbReference type="AlphaFoldDB" id="A0A811P7L1"/>
<dbReference type="EMBL" id="CAJGYO010000007">
    <property type="protein sequence ID" value="CAD6242288.1"/>
    <property type="molecule type" value="Genomic_DNA"/>
</dbReference>
<sequence length="145" mass="16465">MPGCITFETSPLEHEDQMQIMFESIRSGDGEGEVQSDGGGGGEDDGEGGDTPKVRSTVDKRVEKRAAHYSPKGSKKTKNFRDQDEMKAPKEIASMLYQVIEDGAEEGSDEHYYATRLMKEYRDVFITLKAPNGRLNWLRREWEDR</sequence>
<proteinExistence type="predicted"/>
<comment type="caution">
    <text evidence="2">The sequence shown here is derived from an EMBL/GenBank/DDBJ whole genome shotgun (WGS) entry which is preliminary data.</text>
</comment>
<feature type="region of interest" description="Disordered" evidence="1">
    <location>
        <begin position="23"/>
        <end position="87"/>
    </location>
</feature>
<gene>
    <name evidence="2" type="ORF">NCGR_LOCUS27812</name>
</gene>
<dbReference type="OrthoDB" id="685324at2759"/>
<keyword evidence="3" id="KW-1185">Reference proteome</keyword>
<dbReference type="Proteomes" id="UP000604825">
    <property type="component" value="Unassembled WGS sequence"/>
</dbReference>
<reference evidence="2" key="1">
    <citation type="submission" date="2020-10" db="EMBL/GenBank/DDBJ databases">
        <authorList>
            <person name="Han B."/>
            <person name="Lu T."/>
            <person name="Zhao Q."/>
            <person name="Huang X."/>
            <person name="Zhao Y."/>
        </authorList>
    </citation>
    <scope>NUCLEOTIDE SEQUENCE</scope>
</reference>
<name>A0A811P7L1_9POAL</name>
<dbReference type="PANTHER" id="PTHR47851">
    <property type="entry name" value="OS06G0588700 PROTEIN-RELATED"/>
    <property type="match status" value="1"/>
</dbReference>
<organism evidence="2 3">
    <name type="scientific">Miscanthus lutarioriparius</name>
    <dbReference type="NCBI Taxonomy" id="422564"/>
    <lineage>
        <taxon>Eukaryota</taxon>
        <taxon>Viridiplantae</taxon>
        <taxon>Streptophyta</taxon>
        <taxon>Embryophyta</taxon>
        <taxon>Tracheophyta</taxon>
        <taxon>Spermatophyta</taxon>
        <taxon>Magnoliopsida</taxon>
        <taxon>Liliopsida</taxon>
        <taxon>Poales</taxon>
        <taxon>Poaceae</taxon>
        <taxon>PACMAD clade</taxon>
        <taxon>Panicoideae</taxon>
        <taxon>Andropogonodae</taxon>
        <taxon>Andropogoneae</taxon>
        <taxon>Saccharinae</taxon>
        <taxon>Miscanthus</taxon>
    </lineage>
</organism>
<evidence type="ECO:0000256" key="1">
    <source>
        <dbReference type="SAM" id="MobiDB-lite"/>
    </source>
</evidence>
<dbReference type="PANTHER" id="PTHR47851:SF8">
    <property type="entry name" value="NO APICAL MERISTEM-ASSOCIATED C-TERMINAL DOMAIN-CONTAINING PROTEIN"/>
    <property type="match status" value="1"/>
</dbReference>
<accession>A0A811P7L1</accession>
<evidence type="ECO:0000313" key="2">
    <source>
        <dbReference type="EMBL" id="CAD6242288.1"/>
    </source>
</evidence>